<reference evidence="2 3" key="1">
    <citation type="submission" date="2016-08" db="EMBL/GenBank/DDBJ databases">
        <authorList>
            <person name="Seilhamer J.J."/>
        </authorList>
    </citation>
    <scope>NUCLEOTIDE SEQUENCE [LARGE SCALE GENOMIC DNA]</scope>
    <source>
        <strain evidence="2">Buetzberg</strain>
    </source>
</reference>
<dbReference type="PANTHER" id="PTHR43267:SF1">
    <property type="entry name" value="TRNA THREONYLCARBAMOYLADENOSINE DEHYDRATASE"/>
    <property type="match status" value="1"/>
</dbReference>
<keyword evidence="2" id="KW-0808">Transferase</keyword>
<dbReference type="KEGG" id="mcub:MCBB_0157"/>
<dbReference type="OrthoDB" id="7915at2157"/>
<dbReference type="GeneID" id="30411021"/>
<name>A0A1D3KZJ5_9EURY</name>
<keyword evidence="3" id="KW-1185">Reference proteome</keyword>
<accession>A0A1D3KZJ5</accession>
<dbReference type="GO" id="GO:0061504">
    <property type="term" value="P:cyclic threonylcarbamoyladenosine biosynthetic process"/>
    <property type="evidence" value="ECO:0007669"/>
    <property type="project" value="TreeGrafter"/>
</dbReference>
<dbReference type="PANTHER" id="PTHR43267">
    <property type="entry name" value="TRNA THREONYLCARBAMOYLADENOSINE DEHYDRATASE"/>
    <property type="match status" value="1"/>
</dbReference>
<sequence>MLDKYPEENYWEIIDRQKGILNKKEQLKLKKSKITVIGCGGLGGSVIEMLARMGAGKLRIIDKDVFDLSNINRQLMSSMESIGKPKAEVTQKTINSINPFVEVEAFNQELNQENVQSIVEGSDIVVDALDNLMARILTTRKAVELGIPFVHGAIHGTMGQVTTFTPEGQSYEDTFKLPSAGRELTEDVVASVGKINKDVPPVIGPVPNIVGCLQAFEAVKNITGKGNIITAPNVLIFDLMKKEPFTMVEF</sequence>
<dbReference type="InterPro" id="IPR035985">
    <property type="entry name" value="Ubiquitin-activating_enz"/>
</dbReference>
<keyword evidence="2" id="KW-0548">Nucleotidyltransferase</keyword>
<dbReference type="InterPro" id="IPR045886">
    <property type="entry name" value="ThiF/MoeB/HesA"/>
</dbReference>
<dbReference type="Pfam" id="PF00899">
    <property type="entry name" value="ThiF"/>
    <property type="match status" value="1"/>
</dbReference>
<proteinExistence type="predicted"/>
<evidence type="ECO:0000313" key="3">
    <source>
        <dbReference type="Proteomes" id="UP000094707"/>
    </source>
</evidence>
<dbReference type="PATRIC" id="fig|129848.4.peg.164"/>
<dbReference type="SUPFAM" id="SSF69572">
    <property type="entry name" value="Activating enzymes of the ubiquitin-like proteins"/>
    <property type="match status" value="1"/>
</dbReference>
<feature type="domain" description="THIF-type NAD/FAD binding fold" evidence="1">
    <location>
        <begin position="19"/>
        <end position="247"/>
    </location>
</feature>
<protein>
    <submittedName>
        <fullName evidence="2">SAMP-activating enzyme E1</fullName>
        <ecNumber evidence="2">2.7.7.-</ecNumber>
    </submittedName>
</protein>
<dbReference type="STRING" id="118062.MCBB_0157"/>
<dbReference type="Proteomes" id="UP000094707">
    <property type="component" value="Chromosome I"/>
</dbReference>
<dbReference type="EC" id="2.7.7.-" evidence="2"/>
<evidence type="ECO:0000313" key="2">
    <source>
        <dbReference type="EMBL" id="SCG84745.1"/>
    </source>
</evidence>
<dbReference type="AlphaFoldDB" id="A0A1D3KZJ5"/>
<dbReference type="EMBL" id="LT607756">
    <property type="protein sequence ID" value="SCG84745.1"/>
    <property type="molecule type" value="Genomic_DNA"/>
</dbReference>
<evidence type="ECO:0000259" key="1">
    <source>
        <dbReference type="Pfam" id="PF00899"/>
    </source>
</evidence>
<dbReference type="GO" id="GO:0061503">
    <property type="term" value="F:tRNA threonylcarbamoyladenosine dehydratase"/>
    <property type="evidence" value="ECO:0007669"/>
    <property type="project" value="TreeGrafter"/>
</dbReference>
<gene>
    <name evidence="2" type="primary">ubaA</name>
    <name evidence="2" type="ORF">MCBB_0157</name>
</gene>
<dbReference type="GO" id="GO:0016779">
    <property type="term" value="F:nucleotidyltransferase activity"/>
    <property type="evidence" value="ECO:0007669"/>
    <property type="project" value="UniProtKB-KW"/>
</dbReference>
<dbReference type="RefSeq" id="WP_071905821.1">
    <property type="nucleotide sequence ID" value="NZ_LT607756.1"/>
</dbReference>
<dbReference type="CDD" id="cd00757">
    <property type="entry name" value="ThiF_MoeB_HesA_family"/>
    <property type="match status" value="1"/>
</dbReference>
<organism evidence="2 3">
    <name type="scientific">Methanobacterium congolense</name>
    <dbReference type="NCBI Taxonomy" id="118062"/>
    <lineage>
        <taxon>Archaea</taxon>
        <taxon>Methanobacteriati</taxon>
        <taxon>Methanobacteriota</taxon>
        <taxon>Methanomada group</taxon>
        <taxon>Methanobacteria</taxon>
        <taxon>Methanobacteriales</taxon>
        <taxon>Methanobacteriaceae</taxon>
        <taxon>Methanobacterium</taxon>
    </lineage>
</organism>
<dbReference type="Gene3D" id="3.40.50.720">
    <property type="entry name" value="NAD(P)-binding Rossmann-like Domain"/>
    <property type="match status" value="1"/>
</dbReference>
<dbReference type="InterPro" id="IPR000594">
    <property type="entry name" value="ThiF_NAD_FAD-bd"/>
</dbReference>
<dbReference type="GO" id="GO:0008641">
    <property type="term" value="F:ubiquitin-like modifier activating enzyme activity"/>
    <property type="evidence" value="ECO:0007669"/>
    <property type="project" value="InterPro"/>
</dbReference>